<dbReference type="InterPro" id="IPR057546">
    <property type="entry name" value="HEAT_GCN1"/>
</dbReference>
<dbReference type="GO" id="GO:0005829">
    <property type="term" value="C:cytosol"/>
    <property type="evidence" value="ECO:0007669"/>
    <property type="project" value="TreeGrafter"/>
</dbReference>
<dbReference type="GO" id="GO:0019887">
    <property type="term" value="F:protein kinase regulator activity"/>
    <property type="evidence" value="ECO:0007669"/>
    <property type="project" value="TreeGrafter"/>
</dbReference>
<dbReference type="Pfam" id="PF24916">
    <property type="entry name" value="HEAT_GCN1_fung"/>
    <property type="match status" value="1"/>
</dbReference>
<dbReference type="SMART" id="SM01349">
    <property type="entry name" value="TOG"/>
    <property type="match status" value="2"/>
</dbReference>
<dbReference type="GO" id="GO:0034198">
    <property type="term" value="P:cellular response to amino acid starvation"/>
    <property type="evidence" value="ECO:0007669"/>
    <property type="project" value="TreeGrafter"/>
</dbReference>
<dbReference type="EMBL" id="KN831802">
    <property type="protein sequence ID" value="KIM36801.1"/>
    <property type="molecule type" value="Genomic_DNA"/>
</dbReference>
<name>A0A0C3BZC7_HEBCY</name>
<dbReference type="OrthoDB" id="5148094at2759"/>
<dbReference type="Pfam" id="PF24993">
    <property type="entry name" value="GNC1_N"/>
    <property type="match status" value="1"/>
</dbReference>
<keyword evidence="2" id="KW-0677">Repeat</keyword>
<reference evidence="6" key="2">
    <citation type="submission" date="2015-01" db="EMBL/GenBank/DDBJ databases">
        <title>Evolutionary Origins and Diversification of the Mycorrhizal Mutualists.</title>
        <authorList>
            <consortium name="DOE Joint Genome Institute"/>
            <consortium name="Mycorrhizal Genomics Consortium"/>
            <person name="Kohler A."/>
            <person name="Kuo A."/>
            <person name="Nagy L.G."/>
            <person name="Floudas D."/>
            <person name="Copeland A."/>
            <person name="Barry K.W."/>
            <person name="Cichocki N."/>
            <person name="Veneault-Fourrey C."/>
            <person name="LaButti K."/>
            <person name="Lindquist E.A."/>
            <person name="Lipzen A."/>
            <person name="Lundell T."/>
            <person name="Morin E."/>
            <person name="Murat C."/>
            <person name="Riley R."/>
            <person name="Ohm R."/>
            <person name="Sun H."/>
            <person name="Tunlid A."/>
            <person name="Henrissat B."/>
            <person name="Grigoriev I.V."/>
            <person name="Hibbett D.S."/>
            <person name="Martin F."/>
        </authorList>
    </citation>
    <scope>NUCLEOTIDE SEQUENCE [LARGE SCALE GENOMIC DNA]</scope>
    <source>
        <strain evidence="6">h7</strain>
    </source>
</reference>
<dbReference type="Pfam" id="PF23271">
    <property type="entry name" value="HEAT_GCN1"/>
    <property type="match status" value="1"/>
</dbReference>
<dbReference type="PANTHER" id="PTHR23346:SF7">
    <property type="entry name" value="STALLED RIBOSOME SENSOR GCN1"/>
    <property type="match status" value="1"/>
</dbReference>
<sequence>MSKLEIQSWISTAGTEDPSNGNGDQQQLWQRDRVLADWPRSLEHAQNVLLDGKTKIRTEFLRDEILSLAKHADLSLSQILDIFKLLTLTYPRYSDSGSRDAVEAVGMELVRRDELRGTAEGAQDEVRLGVAEQILGWLSNEVGRFTKKGSSDSYAPSDLFVLLNWCCGLYTICLKHNPHFTSSNSWNALVGSLALLLDMISESSKAKPALKKGALVRTRRALRSAGDKIPNVLATLLAISKTSQSPLRMVTLIGVTIDVLIRLKNVPEEPVKRLPNDIKDGIIGHYTSTILMAKASLPAHALTTLNDFISTFVTQEDFTNAIIPTIEKALLRAPEYSLIPVAHFFLAYTPPLAVDSFQRLLGQVISSSKSSNPLVRSNSVDLFKALIGHNDPTNPHILSRIAVPELINLPKSGKSAGPDHRVALYSMLAALSPAEGVSLPLLQAAIVLLPKEPHENAISVLAAALPPHVVFLLREASLPADVIQFIAKEMINSKPAVRKAFVGLAGAVCLDTPGLLDSENGAIFAKGLVPAFETCLKTVASNPLNSSGGPYEGYVALAVLLGPLTRSGRFDAAISQNPAISAITTSSAKQPFLLWDKVYQKVADPEEEYWLLRAADAAMEYFAGDLQKNEHLRSQLGLIYVHLAINSQSPEIRRDVNVSLVEATSKAPALTTRVVRDSLATFLSRGASLQKSASLSPEESSHQWNKHGRLSAVLLSSVSFGDEVDQLVRENAVVETVVLAHHNLINGSDRQTWIDVCQKANVDPREVVDQHLDRLIKLVVDASVAKSQAGFEQASYSSVTTLAFISPTSVLPQIIQRLQDDLNPETLNALSDEDLSIWATPEGTTFVDVLSASKAETRPNKGKDYEIAKWEEEIRKSLASKKSTPVTLSKQQLALVQAQLEKESKVRQRVQDIRTNLVRGLHFVQSLVAARVEEFQLEMSSIVSLLLKGALNRGSFLAGEIAFETYLDLSKSTSDRLDTIRRWIGIATLRCLKIGSVPEELQAEPLHLLMIRVLYRLRSLSEQGPFDAATFSYAFPLLSQILLIGGIPGEEEDDDPLEQVALALEIIKFHCVEFSSSGFPRLQTIEDLVHIIRSQPNLGKEASSTLIGLGEAVSATATAGEIAALLHGTLSQESYVRNSCLQAIQPLDLTEMDWSPELWIACHDDDEQNARLARHAWEDNGLDVPEKFLDTLLDFLGHDNAYVRTSTAAAIAEAVEQWPQTIQATLTTLEGYYREKAKVLAPEFDEYGMVVAQSLDRSDPWTSRLATARTLELLAPSFTTDDLESFFKFLIEDEALGDRTADVRRGMLSAGTAVIDLHGASRLAALITVFEGRLGQPSLASEADDYIKEAVVILFGRVARHLQASDPRIPTIVDRLVEALKTPAEQVQIAVSECLSPLVTLMRPRLPILVDGLIDDLFHASKYASRRGAAYGLAGEKKRYEPRQGVMFAFETLSTTLGRLFEPYLTYALPLLLTSFGDSTSDVREATQDASRVIMGNLSGYGVKLILPTLLEGLDEKQWRSKKGSIELLGMMAYCSPRQLSISLPIAIPRLTGVLTDSHAQVRTSANKSLKQFGEVISNPEIQSLVPVLLKALVDPSKTPNALSSLLKTSFMHYIDHSSLALVVPILERGLRERGADTKKKAAQIVGNLASLTDAKDFVPYLDELLPMVHQVLVDPVPEARATAAKALGTLVERLGEIHFPDLVPGLLRVLKTDSSGVDRQGAAQGLSEVLSGLGMERLEGLLPDIIANARSPRPTVREGFMSLLVYLPATFGSRFQPHLPKIIAPILSGLSDTEEYVREAAMRAGRMVVTNYSNKAIDLLLPELETGMFDPGWRIRQSSITLVGELLFKVSGISGKASELDEEDVAPEATSAEASRRALLEVLGLERRDRILAALYLVRQDGVVVVRQASMQIWKALVHNTPRTVRDILPELINQILFLISSEEYEQQETAGRTVGEICRKFGERILGEIMPILKAKAISPDSRTREGVSLTICHVMQNSSETQREDHEDAVISIIRAALVDDEANVRTAAAQAFDVLQEELGAKAIDETIPTLLEALRQPGKGSGTALQALKEVMSVRASTVFPVLIPTLTAIPMSVFNARALASLVTVAGNALSRRLTVILNSLVKVSESDIDEELREAVDEAIHALFSSVNDAEGLNTVMMLLIGWAKHETPTRRVTACKLFTTFCEASELDSSLYRVDWVRQLVSLLDDPQVAVHTAAWNAFDSFVKSVPKDELEPLVVPLRRTIDSTGAPGRTVPGFDLPKGVSPTVPIIIAGLTTGSNDQREQAAYAIGDLVERTSELAIKPFVVPFTGPLIRVATQAMTYPPGVKIAILSALTSMLERIPTFVKPFFPQLQRTFVKSVSDAASANVRTKAAEALGVLMKHQPRVDPVVTELITGTRGNEDSIASSFLSHLVAGTPPSVISSQIILAVVTPDDDDAEQGPNLFQKLNVMRKVAQKALESAANEKPFIARPAREARDLIKELDDESLLGLF</sequence>
<evidence type="ECO:0000259" key="4">
    <source>
        <dbReference type="SMART" id="SM01349"/>
    </source>
</evidence>
<keyword evidence="6" id="KW-1185">Reference proteome</keyword>
<feature type="repeat" description="HEAT" evidence="3">
    <location>
        <begin position="1547"/>
        <end position="1585"/>
    </location>
</feature>
<evidence type="ECO:0000313" key="6">
    <source>
        <dbReference type="Proteomes" id="UP000053424"/>
    </source>
</evidence>
<evidence type="ECO:0000313" key="5">
    <source>
        <dbReference type="EMBL" id="KIM36801.1"/>
    </source>
</evidence>
<dbReference type="PANTHER" id="PTHR23346">
    <property type="entry name" value="TRANSLATIONAL ACTIVATOR GCN1-RELATED"/>
    <property type="match status" value="1"/>
</dbReference>
<dbReference type="HOGENOM" id="CLU_000504_2_0_1"/>
<dbReference type="InterPro" id="IPR056810">
    <property type="entry name" value="GNC1-like_N"/>
</dbReference>
<dbReference type="InterPro" id="IPR021133">
    <property type="entry name" value="HEAT_type_2"/>
</dbReference>
<dbReference type="InterPro" id="IPR056809">
    <property type="entry name" value="HEAT_GCN1_fung"/>
</dbReference>
<evidence type="ECO:0000256" key="3">
    <source>
        <dbReference type="PROSITE-ProRule" id="PRU00103"/>
    </source>
</evidence>
<comment type="similarity">
    <text evidence="1">Belongs to the GCN1 family.</text>
</comment>
<feature type="repeat" description="HEAT" evidence="3">
    <location>
        <begin position="2013"/>
        <end position="2051"/>
    </location>
</feature>
<gene>
    <name evidence="5" type="ORF">M413DRAFT_20436</name>
</gene>
<dbReference type="STRING" id="686832.A0A0C3BZC7"/>
<dbReference type="InterPro" id="IPR016024">
    <property type="entry name" value="ARM-type_fold"/>
</dbReference>
<dbReference type="InterPro" id="IPR022716">
    <property type="entry name" value="Gcn1_N"/>
</dbReference>
<feature type="repeat" description="HEAT" evidence="3">
    <location>
        <begin position="1665"/>
        <end position="1703"/>
    </location>
</feature>
<dbReference type="GO" id="GO:0006417">
    <property type="term" value="P:regulation of translation"/>
    <property type="evidence" value="ECO:0007669"/>
    <property type="project" value="TreeGrafter"/>
</dbReference>
<dbReference type="Pfam" id="PF24987">
    <property type="entry name" value="HEAT_EF3_N"/>
    <property type="match status" value="1"/>
</dbReference>
<accession>A0A0C3BZC7</accession>
<organism evidence="5 6">
    <name type="scientific">Hebeloma cylindrosporum</name>
    <dbReference type="NCBI Taxonomy" id="76867"/>
    <lineage>
        <taxon>Eukaryota</taxon>
        <taxon>Fungi</taxon>
        <taxon>Dikarya</taxon>
        <taxon>Basidiomycota</taxon>
        <taxon>Agaricomycotina</taxon>
        <taxon>Agaricomycetes</taxon>
        <taxon>Agaricomycetidae</taxon>
        <taxon>Agaricales</taxon>
        <taxon>Agaricineae</taxon>
        <taxon>Hymenogastraceae</taxon>
        <taxon>Hebeloma</taxon>
    </lineage>
</organism>
<dbReference type="PROSITE" id="PS50077">
    <property type="entry name" value="HEAT_REPEAT"/>
    <property type="match status" value="3"/>
</dbReference>
<feature type="domain" description="TOG" evidence="4">
    <location>
        <begin position="1616"/>
        <end position="1857"/>
    </location>
</feature>
<evidence type="ECO:0000256" key="1">
    <source>
        <dbReference type="ARBA" id="ARBA00007366"/>
    </source>
</evidence>
<dbReference type="InterPro" id="IPR034085">
    <property type="entry name" value="TOG"/>
</dbReference>
<dbReference type="Pfam" id="PF24984">
    <property type="entry name" value="HEAT_EF3_GNC1"/>
    <property type="match status" value="1"/>
</dbReference>
<reference evidence="5 6" key="1">
    <citation type="submission" date="2014-04" db="EMBL/GenBank/DDBJ databases">
        <authorList>
            <consortium name="DOE Joint Genome Institute"/>
            <person name="Kuo A."/>
            <person name="Gay G."/>
            <person name="Dore J."/>
            <person name="Kohler A."/>
            <person name="Nagy L.G."/>
            <person name="Floudas D."/>
            <person name="Copeland A."/>
            <person name="Barry K.W."/>
            <person name="Cichocki N."/>
            <person name="Veneault-Fourrey C."/>
            <person name="LaButti K."/>
            <person name="Lindquist E.A."/>
            <person name="Lipzen A."/>
            <person name="Lundell T."/>
            <person name="Morin E."/>
            <person name="Murat C."/>
            <person name="Sun H."/>
            <person name="Tunlid A."/>
            <person name="Henrissat B."/>
            <person name="Grigoriev I.V."/>
            <person name="Hibbett D.S."/>
            <person name="Martin F."/>
            <person name="Nordberg H.P."/>
            <person name="Cantor M.N."/>
            <person name="Hua S.X."/>
        </authorList>
    </citation>
    <scope>NUCLEOTIDE SEQUENCE [LARGE SCALE GENOMIC DNA]</scope>
    <source>
        <strain evidence="6">h7</strain>
    </source>
</reference>
<feature type="domain" description="TOG" evidence="4">
    <location>
        <begin position="1394"/>
        <end position="1605"/>
    </location>
</feature>
<dbReference type="Gene3D" id="1.25.10.10">
    <property type="entry name" value="Leucine-rich Repeat Variant"/>
    <property type="match status" value="6"/>
</dbReference>
<protein>
    <recommendedName>
        <fullName evidence="4">TOG domain-containing protein</fullName>
    </recommendedName>
</protein>
<dbReference type="Proteomes" id="UP000053424">
    <property type="component" value="Unassembled WGS sequence"/>
</dbReference>
<dbReference type="SUPFAM" id="SSF48371">
    <property type="entry name" value="ARM repeat"/>
    <property type="match status" value="5"/>
</dbReference>
<dbReference type="Pfam" id="PF12074">
    <property type="entry name" value="Gcn1_N"/>
    <property type="match status" value="1"/>
</dbReference>
<evidence type="ECO:0000256" key="2">
    <source>
        <dbReference type="ARBA" id="ARBA00022737"/>
    </source>
</evidence>
<proteinExistence type="inferred from homology"/>
<dbReference type="InterPro" id="IPR011989">
    <property type="entry name" value="ARM-like"/>
</dbReference>